<accession>A0A9D7JY62</accession>
<reference evidence="2" key="1">
    <citation type="submission" date="2020-10" db="EMBL/GenBank/DDBJ databases">
        <title>Connecting structure to function with the recovery of over 1000 high-quality activated sludge metagenome-assembled genomes encoding full-length rRNA genes using long-read sequencing.</title>
        <authorList>
            <person name="Singleton C.M."/>
            <person name="Petriglieri F."/>
            <person name="Kristensen J.M."/>
            <person name="Kirkegaard R.H."/>
            <person name="Michaelsen T.Y."/>
            <person name="Andersen M.H."/>
            <person name="Karst S.M."/>
            <person name="Dueholm M.S."/>
            <person name="Nielsen P.H."/>
            <person name="Albertsen M."/>
        </authorList>
    </citation>
    <scope>NUCLEOTIDE SEQUENCE</scope>
    <source>
        <strain evidence="2">Hirt_18-Q3-R61-65_BATAC.395</strain>
    </source>
</reference>
<evidence type="ECO:0000256" key="1">
    <source>
        <dbReference type="SAM" id="Phobius"/>
    </source>
</evidence>
<gene>
    <name evidence="2" type="ORF">IPL58_01575</name>
</gene>
<feature type="transmembrane region" description="Helical" evidence="1">
    <location>
        <begin position="51"/>
        <end position="70"/>
    </location>
</feature>
<feature type="transmembrane region" description="Helical" evidence="1">
    <location>
        <begin position="353"/>
        <end position="371"/>
    </location>
</feature>
<protein>
    <submittedName>
        <fullName evidence="2">NnrS family protein</fullName>
    </submittedName>
</protein>
<keyword evidence="1" id="KW-1133">Transmembrane helix</keyword>
<feature type="transmembrane region" description="Helical" evidence="1">
    <location>
        <begin position="259"/>
        <end position="278"/>
    </location>
</feature>
<name>A0A9D7JY62_9PROT</name>
<feature type="transmembrane region" description="Helical" evidence="1">
    <location>
        <begin position="328"/>
        <end position="347"/>
    </location>
</feature>
<comment type="caution">
    <text evidence="2">The sequence shown here is derived from an EMBL/GenBank/DDBJ whole genome shotgun (WGS) entry which is preliminary data.</text>
</comment>
<keyword evidence="1" id="KW-0812">Transmembrane</keyword>
<evidence type="ECO:0000313" key="2">
    <source>
        <dbReference type="EMBL" id="MBK8522919.1"/>
    </source>
</evidence>
<dbReference type="Proteomes" id="UP000886689">
    <property type="component" value="Unassembled WGS sequence"/>
</dbReference>
<dbReference type="Pfam" id="PF05940">
    <property type="entry name" value="NnrS"/>
    <property type="match status" value="1"/>
</dbReference>
<dbReference type="AlphaFoldDB" id="A0A9D7JY62"/>
<feature type="transmembrane region" description="Helical" evidence="1">
    <location>
        <begin position="82"/>
        <end position="104"/>
    </location>
</feature>
<dbReference type="EMBL" id="JADJUC010000001">
    <property type="protein sequence ID" value="MBK8522919.1"/>
    <property type="molecule type" value="Genomic_DNA"/>
</dbReference>
<feature type="transmembrane region" description="Helical" evidence="1">
    <location>
        <begin position="228"/>
        <end position="247"/>
    </location>
</feature>
<dbReference type="InterPro" id="IPR010266">
    <property type="entry name" value="NnrS"/>
</dbReference>
<sequence>MRFSEHPLWLVGFRPFFALACLSGMSLPVFWALIFTGVITPPAAAFSPNQWHAHEMFFGFGWAVLGGFLLTSTKNWVNIRGYHGASLMLLVAAWLFERLGMWFAGSWPTWLFLVSNNIFLLSIVLMLLWTLVSHRKDDSYQADNRFFLIALPLFLIAKNLLLNPDTSTIGWSMALGLFRVAFLVMLERTLTQFMKGVFQANILRRPALDNVIKLLALAMVFESMMPSIFSGAIGLTLASALLGRFLFWKPMLAMKRIDIGIMYLGYLGIVAQLFLDGFGRFVPMVWIGTLPVHIFTFGVMGLIIPGMIIRIANGHTGRKVVFDRLDKLLLKIMIAGFVLRIIAPQFYPEAYTAWVHASATCWFICFGLLAWRYIPRLMQPRVDGKAH</sequence>
<proteinExistence type="predicted"/>
<feature type="transmembrane region" description="Helical" evidence="1">
    <location>
        <begin position="284"/>
        <end position="308"/>
    </location>
</feature>
<organism evidence="2 3">
    <name type="scientific">Candidatus Proximibacter danicus</name>
    <dbReference type="NCBI Taxonomy" id="2954365"/>
    <lineage>
        <taxon>Bacteria</taxon>
        <taxon>Pseudomonadati</taxon>
        <taxon>Pseudomonadota</taxon>
        <taxon>Betaproteobacteria</taxon>
        <taxon>Candidatus Proximibacter</taxon>
    </lineage>
</organism>
<evidence type="ECO:0000313" key="3">
    <source>
        <dbReference type="Proteomes" id="UP000886689"/>
    </source>
</evidence>
<feature type="transmembrane region" description="Helical" evidence="1">
    <location>
        <begin position="16"/>
        <end position="39"/>
    </location>
</feature>
<feature type="transmembrane region" description="Helical" evidence="1">
    <location>
        <begin position="144"/>
        <end position="162"/>
    </location>
</feature>
<keyword evidence="1" id="KW-0472">Membrane</keyword>
<feature type="transmembrane region" description="Helical" evidence="1">
    <location>
        <begin position="110"/>
        <end position="132"/>
    </location>
</feature>